<dbReference type="SUPFAM" id="SSF88723">
    <property type="entry name" value="PIN domain-like"/>
    <property type="match status" value="1"/>
</dbReference>
<dbReference type="SUPFAM" id="SSF143120">
    <property type="entry name" value="YefM-like"/>
    <property type="match status" value="1"/>
</dbReference>
<evidence type="ECO:0000256" key="1">
    <source>
        <dbReference type="ARBA" id="ARBA00009981"/>
    </source>
</evidence>
<dbReference type="InterPro" id="IPR029060">
    <property type="entry name" value="PIN-like_dom_sf"/>
</dbReference>
<dbReference type="Proteomes" id="UP001500843">
    <property type="component" value="Unassembled WGS sequence"/>
</dbReference>
<keyword evidence="4" id="KW-1185">Reference proteome</keyword>
<evidence type="ECO:0000256" key="2">
    <source>
        <dbReference type="RuleBase" id="RU362080"/>
    </source>
</evidence>
<dbReference type="Pfam" id="PF02604">
    <property type="entry name" value="PhdYeFM_antitox"/>
    <property type="match status" value="1"/>
</dbReference>
<evidence type="ECO:0000313" key="3">
    <source>
        <dbReference type="EMBL" id="GAA4693633.1"/>
    </source>
</evidence>
<accession>A0ABP8WT46</accession>
<sequence length="113" mass="12553">MTVVNVQEAKTHLSRLISRAQHGEEIVVARSGKPAVRLVPVEPVAQRTFGTVPVAIPDGFFFEPIDDEELAAWEWAHRDPFDRLLAAQAVVENVVLVTRDPAFDTLPAVRTAW</sequence>
<organism evidence="3 4">
    <name type="scientific">Promicromonospora umidemergens</name>
    <dbReference type="NCBI Taxonomy" id="629679"/>
    <lineage>
        <taxon>Bacteria</taxon>
        <taxon>Bacillati</taxon>
        <taxon>Actinomycetota</taxon>
        <taxon>Actinomycetes</taxon>
        <taxon>Micrococcales</taxon>
        <taxon>Promicromonosporaceae</taxon>
        <taxon>Promicromonospora</taxon>
    </lineage>
</organism>
<evidence type="ECO:0000313" key="4">
    <source>
        <dbReference type="Proteomes" id="UP001500843"/>
    </source>
</evidence>
<dbReference type="RefSeq" id="WP_253870318.1">
    <property type="nucleotide sequence ID" value="NZ_BAABHM010000006.1"/>
</dbReference>
<comment type="caution">
    <text evidence="3">The sequence shown here is derived from an EMBL/GenBank/DDBJ whole genome shotgun (WGS) entry which is preliminary data.</text>
</comment>
<reference evidence="4" key="1">
    <citation type="journal article" date="2019" name="Int. J. Syst. Evol. Microbiol.">
        <title>The Global Catalogue of Microorganisms (GCM) 10K type strain sequencing project: providing services to taxonomists for standard genome sequencing and annotation.</title>
        <authorList>
            <consortium name="The Broad Institute Genomics Platform"/>
            <consortium name="The Broad Institute Genome Sequencing Center for Infectious Disease"/>
            <person name="Wu L."/>
            <person name="Ma J."/>
        </authorList>
    </citation>
    <scope>NUCLEOTIDE SEQUENCE [LARGE SCALE GENOMIC DNA]</scope>
    <source>
        <strain evidence="4">JCM 17975</strain>
    </source>
</reference>
<dbReference type="InterPro" id="IPR006442">
    <property type="entry name" value="Antitoxin_Phd/YefM"/>
</dbReference>
<dbReference type="InterPro" id="IPR036165">
    <property type="entry name" value="YefM-like_sf"/>
</dbReference>
<comment type="similarity">
    <text evidence="1 2">Belongs to the phD/YefM antitoxin family.</text>
</comment>
<name>A0ABP8WT46_9MICO</name>
<gene>
    <name evidence="3" type="ORF">GCM10023198_11500</name>
</gene>
<dbReference type="EMBL" id="BAABHM010000006">
    <property type="protein sequence ID" value="GAA4693633.1"/>
    <property type="molecule type" value="Genomic_DNA"/>
</dbReference>
<dbReference type="NCBIfam" id="TIGR01552">
    <property type="entry name" value="phd_fam"/>
    <property type="match status" value="1"/>
</dbReference>
<dbReference type="Gene3D" id="3.40.1620.10">
    <property type="entry name" value="YefM-like domain"/>
    <property type="match status" value="1"/>
</dbReference>
<proteinExistence type="inferred from homology"/>
<comment type="function">
    <text evidence="2">Antitoxin component of a type II toxin-antitoxin (TA) system.</text>
</comment>
<protein>
    <recommendedName>
        <fullName evidence="2">Antitoxin</fullName>
    </recommendedName>
</protein>